<sequence length="326" mass="37042">MKLERFKNNPILTSNKKNKWEAGAVFNCSVVFDNGIFHMVYRAINSGFYPFKTENNRLGYKNFISSVGYATSQDGIHFKRHNKPLLRPDKKWDCYGCEDPRITKFEDKFYIFYTAMSSPAYTPGVSSIGLAITKDFKKMRKYGVVGPQIDAKAAAFFPERVNGKITVIFTWQPGTPLSSIAVAFFDNLKQLLHPTKFYWKSFLSSINKHIILSPRRGVLRGHEVGAPPLKTLRGWLLIYCGEDKKEVWSVSAVLLDLKNPKKIIGYSKRPILKPEKKYEIKGLIPNVTFPEGAVVVKDKLFVYYGAADKTCCLAICNLNDLLKSLL</sequence>
<accession>A0A0F9S6A5</accession>
<keyword evidence="2" id="KW-0808">Transferase</keyword>
<dbReference type="InterPro" id="IPR023296">
    <property type="entry name" value="Glyco_hydro_beta-prop_sf"/>
</dbReference>
<dbReference type="Pfam" id="PF04041">
    <property type="entry name" value="Glyco_hydro_130"/>
    <property type="match status" value="1"/>
</dbReference>
<evidence type="ECO:0000256" key="2">
    <source>
        <dbReference type="ARBA" id="ARBA00022679"/>
    </source>
</evidence>
<organism evidence="3">
    <name type="scientific">marine sediment metagenome</name>
    <dbReference type="NCBI Taxonomy" id="412755"/>
    <lineage>
        <taxon>unclassified sequences</taxon>
        <taxon>metagenomes</taxon>
        <taxon>ecological metagenomes</taxon>
    </lineage>
</organism>
<dbReference type="SUPFAM" id="SSF75005">
    <property type="entry name" value="Arabinanase/levansucrase/invertase"/>
    <property type="match status" value="1"/>
</dbReference>
<name>A0A0F9S6A5_9ZZZZ</name>
<dbReference type="GO" id="GO:0016757">
    <property type="term" value="F:glycosyltransferase activity"/>
    <property type="evidence" value="ECO:0007669"/>
    <property type="project" value="UniProtKB-KW"/>
</dbReference>
<reference evidence="3" key="1">
    <citation type="journal article" date="2015" name="Nature">
        <title>Complex archaea that bridge the gap between prokaryotes and eukaryotes.</title>
        <authorList>
            <person name="Spang A."/>
            <person name="Saw J.H."/>
            <person name="Jorgensen S.L."/>
            <person name="Zaremba-Niedzwiedzka K."/>
            <person name="Martijn J."/>
            <person name="Lind A.E."/>
            <person name="van Eijk R."/>
            <person name="Schleper C."/>
            <person name="Guy L."/>
            <person name="Ettema T.J."/>
        </authorList>
    </citation>
    <scope>NUCLEOTIDE SEQUENCE</scope>
</reference>
<dbReference type="InterPro" id="IPR007184">
    <property type="entry name" value="Mannoside_phosphorylase"/>
</dbReference>
<dbReference type="PANTHER" id="PTHR34106:SF5">
    <property type="entry name" value="GLYCOSIDASE"/>
    <property type="match status" value="1"/>
</dbReference>
<keyword evidence="1" id="KW-0328">Glycosyltransferase</keyword>
<dbReference type="CDD" id="cd18611">
    <property type="entry name" value="GH130"/>
    <property type="match status" value="1"/>
</dbReference>
<dbReference type="PIRSF" id="PIRSF016202">
    <property type="entry name" value="PH1107"/>
    <property type="match status" value="1"/>
</dbReference>
<gene>
    <name evidence="3" type="ORF">LCGC14_0509820</name>
</gene>
<evidence type="ECO:0008006" key="4">
    <source>
        <dbReference type="Google" id="ProtNLM"/>
    </source>
</evidence>
<dbReference type="AlphaFoldDB" id="A0A0F9S6A5"/>
<protein>
    <recommendedName>
        <fullName evidence="4">Glycosidase</fullName>
    </recommendedName>
</protein>
<evidence type="ECO:0000256" key="1">
    <source>
        <dbReference type="ARBA" id="ARBA00022676"/>
    </source>
</evidence>
<dbReference type="PANTHER" id="PTHR34106">
    <property type="entry name" value="GLYCOSIDASE"/>
    <property type="match status" value="1"/>
</dbReference>
<dbReference type="Gene3D" id="2.115.10.20">
    <property type="entry name" value="Glycosyl hydrolase domain, family 43"/>
    <property type="match status" value="1"/>
</dbReference>
<proteinExistence type="predicted"/>
<dbReference type="EMBL" id="LAZR01000617">
    <property type="protein sequence ID" value="KKN62639.1"/>
    <property type="molecule type" value="Genomic_DNA"/>
</dbReference>
<evidence type="ECO:0000313" key="3">
    <source>
        <dbReference type="EMBL" id="KKN62639.1"/>
    </source>
</evidence>
<comment type="caution">
    <text evidence="3">The sequence shown here is derived from an EMBL/GenBank/DDBJ whole genome shotgun (WGS) entry which is preliminary data.</text>
</comment>